<dbReference type="Proteomes" id="UP000438476">
    <property type="component" value="Unassembled WGS sequence"/>
</dbReference>
<keyword evidence="2" id="KW-0285">Flavoprotein</keyword>
<dbReference type="Gene3D" id="3.40.30.120">
    <property type="match status" value="1"/>
</dbReference>
<dbReference type="Pfam" id="PF01494">
    <property type="entry name" value="FAD_binding_3"/>
    <property type="match status" value="1"/>
</dbReference>
<comment type="caution">
    <text evidence="5">The sequence shown here is derived from an EMBL/GenBank/DDBJ whole genome shotgun (WGS) entry which is preliminary data.</text>
</comment>
<gene>
    <name evidence="5" type="ORF">GRI91_05955</name>
</gene>
<dbReference type="InterPro" id="IPR002938">
    <property type="entry name" value="FAD-bd"/>
</dbReference>
<dbReference type="Gene3D" id="3.30.9.10">
    <property type="entry name" value="D-Amino Acid Oxidase, subunit A, domain 2"/>
    <property type="match status" value="1"/>
</dbReference>
<reference evidence="5 6" key="1">
    <citation type="submission" date="2019-12" db="EMBL/GenBank/DDBJ databases">
        <title>Genomic-based taxomic classification of the family Erythrobacteraceae.</title>
        <authorList>
            <person name="Xu L."/>
        </authorList>
    </citation>
    <scope>NUCLEOTIDE SEQUENCE [LARGE SCALE GENOMIC DNA]</scope>
    <source>
        <strain evidence="5 6">LMG 29518</strain>
    </source>
</reference>
<dbReference type="GO" id="GO:0071949">
    <property type="term" value="F:FAD binding"/>
    <property type="evidence" value="ECO:0007669"/>
    <property type="project" value="InterPro"/>
</dbReference>
<evidence type="ECO:0000313" key="5">
    <source>
        <dbReference type="EMBL" id="MXO65291.1"/>
    </source>
</evidence>
<keyword evidence="6" id="KW-1185">Reference proteome</keyword>
<dbReference type="AlphaFoldDB" id="A0A6I4T566"/>
<dbReference type="RefSeq" id="WP_160735701.1">
    <property type="nucleotide sequence ID" value="NZ_WTYT01000002.1"/>
</dbReference>
<dbReference type="PANTHER" id="PTHR43004">
    <property type="entry name" value="TRK SYSTEM POTASSIUM UPTAKE PROTEIN"/>
    <property type="match status" value="1"/>
</dbReference>
<organism evidence="5 6">
    <name type="scientific">Altericroceibacterium endophyticum</name>
    <dbReference type="NCBI Taxonomy" id="1808508"/>
    <lineage>
        <taxon>Bacteria</taxon>
        <taxon>Pseudomonadati</taxon>
        <taxon>Pseudomonadota</taxon>
        <taxon>Alphaproteobacteria</taxon>
        <taxon>Sphingomonadales</taxon>
        <taxon>Erythrobacteraceae</taxon>
        <taxon>Altericroceibacterium</taxon>
    </lineage>
</organism>
<keyword evidence="3" id="KW-0274">FAD</keyword>
<dbReference type="PANTHER" id="PTHR43004:SF19">
    <property type="entry name" value="BINDING MONOOXYGENASE, PUTATIVE (JCVI)-RELATED"/>
    <property type="match status" value="1"/>
</dbReference>
<name>A0A6I4T566_9SPHN</name>
<dbReference type="OrthoDB" id="9791689at2"/>
<dbReference type="Gene3D" id="3.50.50.60">
    <property type="entry name" value="FAD/NAD(P)-binding domain"/>
    <property type="match status" value="1"/>
</dbReference>
<evidence type="ECO:0000313" key="6">
    <source>
        <dbReference type="Proteomes" id="UP000438476"/>
    </source>
</evidence>
<dbReference type="InterPro" id="IPR050641">
    <property type="entry name" value="RIFMO-like"/>
</dbReference>
<dbReference type="Pfam" id="PF21274">
    <property type="entry name" value="Rng_hyd_C"/>
    <property type="match status" value="1"/>
</dbReference>
<dbReference type="NCBIfam" id="NF004780">
    <property type="entry name" value="PRK06126.1"/>
    <property type="match status" value="1"/>
</dbReference>
<accession>A0A6I4T566</accession>
<evidence type="ECO:0000256" key="2">
    <source>
        <dbReference type="ARBA" id="ARBA00022630"/>
    </source>
</evidence>
<keyword evidence="5" id="KW-0560">Oxidoreductase</keyword>
<protein>
    <submittedName>
        <fullName evidence="5">Monooxygenase</fullName>
    </submittedName>
</protein>
<dbReference type="InterPro" id="IPR036188">
    <property type="entry name" value="FAD/NAD-bd_sf"/>
</dbReference>
<dbReference type="EMBL" id="WTYT01000002">
    <property type="protein sequence ID" value="MXO65291.1"/>
    <property type="molecule type" value="Genomic_DNA"/>
</dbReference>
<keyword evidence="5" id="KW-0503">Monooxygenase</keyword>
<evidence type="ECO:0000256" key="1">
    <source>
        <dbReference type="ARBA" id="ARBA00001974"/>
    </source>
</evidence>
<comment type="cofactor">
    <cofactor evidence="1">
        <name>FAD</name>
        <dbReference type="ChEBI" id="CHEBI:57692"/>
    </cofactor>
</comment>
<dbReference type="GO" id="GO:0016709">
    <property type="term" value="F:oxidoreductase activity, acting on paired donors, with incorporation or reduction of molecular oxygen, NAD(P)H as one donor, and incorporation of one atom of oxygen"/>
    <property type="evidence" value="ECO:0007669"/>
    <property type="project" value="UniProtKB-ARBA"/>
</dbReference>
<sequence length="564" mass="62711">MTTTFSAPVLIVGAGPVGLCLALDLAGRGINSIIAERYPAGANDTVRCNHVSSRTMETFRRLGFADEVRAVGLPDDYPNDVVVRTRATGRELTRIPIPCRRDRFTVTDVPDGWWPTPEPPHRVNQLFFEPILFERAQANPHIKILNDLDVQHVTQDGEEVDAQATDLKTGQQVRLSGQFLIGCDGGASNIRRQIEAKLEGDAVIQQVQSTYFRAPELLKSIPTDRAWMSYLYIGERAGNLVAINGRETWLLHNYLLPGEPDFASVDRDKCLRALLGVDESFEYEVLRQEDWTGRRLVADRFRQDRVFICGDSAHIWVPYAGYGMNTGIADAMNLSWLLAAHLNGWGTESILDAYEAERWPITDQVSRFAMNHAQKAISERINIPLEIDDDGPEGEALRAKIGKDSYELHVQQFACAGLNYGYFYPASPLIAYDGGAAPSYTINEYTPSTVPGCRTPHLWLPGGQSLYDQLGPEYTLLRFDRDIDVAPLVQAASAANVPLAVLDVNVTELPEPYLHKLLLNRPDNHVAWRGDALPDRPEELIDLIRGAASPEQQKAHQSMAATAK</sequence>
<dbReference type="PRINTS" id="PR00420">
    <property type="entry name" value="RNGMNOXGNASE"/>
</dbReference>
<evidence type="ECO:0000256" key="3">
    <source>
        <dbReference type="ARBA" id="ARBA00022827"/>
    </source>
</evidence>
<feature type="domain" description="FAD-binding" evidence="4">
    <location>
        <begin position="7"/>
        <end position="368"/>
    </location>
</feature>
<evidence type="ECO:0000259" key="4">
    <source>
        <dbReference type="Pfam" id="PF01494"/>
    </source>
</evidence>
<dbReference type="SUPFAM" id="SSF51905">
    <property type="entry name" value="FAD/NAD(P)-binding domain"/>
    <property type="match status" value="1"/>
</dbReference>
<proteinExistence type="predicted"/>